<gene>
    <name evidence="2" type="ORF">EPUS_07058</name>
</gene>
<dbReference type="PANTHER" id="PTHR10374">
    <property type="entry name" value="LACTOYLGLUTATHIONE LYASE GLYOXALASE I"/>
    <property type="match status" value="1"/>
</dbReference>
<dbReference type="Gene3D" id="3.10.180.10">
    <property type="entry name" value="2,3-Dihydroxybiphenyl 1,2-Dioxygenase, domain 1"/>
    <property type="match status" value="1"/>
</dbReference>
<protein>
    <recommendedName>
        <fullName evidence="1">VOC domain-containing protein</fullName>
    </recommendedName>
</protein>
<dbReference type="PROSITE" id="PS51819">
    <property type="entry name" value="VOC"/>
    <property type="match status" value="1"/>
</dbReference>
<proteinExistence type="predicted"/>
<dbReference type="RefSeq" id="XP_007804582.1">
    <property type="nucleotide sequence ID" value="XM_007806391.1"/>
</dbReference>
<keyword evidence="3" id="KW-1185">Reference proteome</keyword>
<accession>U1FY18</accession>
<dbReference type="PANTHER" id="PTHR10374:SF19">
    <property type="entry name" value="LYASE (GLO1), PUTATIVE (AFU_ORTHOLOGUE AFUA_2G13550)-RELATED"/>
    <property type="match status" value="1"/>
</dbReference>
<dbReference type="eggNOG" id="KOG2944">
    <property type="taxonomic scope" value="Eukaryota"/>
</dbReference>
<dbReference type="Proteomes" id="UP000019373">
    <property type="component" value="Unassembled WGS sequence"/>
</dbReference>
<sequence>MPRFPHGIPLPNGLNTDPPLPADAPTIGFKLNHLCLRVRDPEKSLHFYINLMGMRTVFVTNTGPMTVYFLGYPSTDQHRENLDKFGKETSIPDTVGLLELFHIHGSEKQPEGFYSSGNTPPNLGFCHLGFSVPDLPRTLERLKVNGVPVIKDIGVSTRQSIPITAWENEQGIGIEVEGTDSEIHPVFKQIFANFAYVQDPDDPVLSGGVADVGDGCFGVLMRWYLEQNFGHMSIEHTSNDQVATPGGCDKVERQSFDFRTIDTTHGPTVPSLELLRR</sequence>
<dbReference type="InterPro" id="IPR004360">
    <property type="entry name" value="Glyas_Fos-R_dOase_dom"/>
</dbReference>
<feature type="domain" description="VOC" evidence="1">
    <location>
        <begin position="30"/>
        <end position="179"/>
    </location>
</feature>
<dbReference type="AlphaFoldDB" id="U1FY18"/>
<reference evidence="3" key="1">
    <citation type="journal article" date="2014" name="BMC Genomics">
        <title>Genome characteristics reveal the impact of lichenization on lichen-forming fungus Endocarpon pusillum Hedwig (Verrucariales, Ascomycota).</title>
        <authorList>
            <person name="Wang Y.-Y."/>
            <person name="Liu B."/>
            <person name="Zhang X.-Y."/>
            <person name="Zhou Q.-M."/>
            <person name="Zhang T."/>
            <person name="Li H."/>
            <person name="Yu Y.-F."/>
            <person name="Zhang X.-L."/>
            <person name="Hao X.-Y."/>
            <person name="Wang M."/>
            <person name="Wang L."/>
            <person name="Wei J.-C."/>
        </authorList>
    </citation>
    <scope>NUCLEOTIDE SEQUENCE [LARGE SCALE GENOMIC DNA]</scope>
    <source>
        <strain evidence="3">Z07020 / HMAS-L-300199</strain>
    </source>
</reference>
<dbReference type="OrthoDB" id="16820at2759"/>
<dbReference type="SUPFAM" id="SSF54593">
    <property type="entry name" value="Glyoxalase/Bleomycin resistance protein/Dihydroxybiphenyl dioxygenase"/>
    <property type="match status" value="1"/>
</dbReference>
<dbReference type="HOGENOM" id="CLU_046006_1_0_1"/>
<name>U1FY18_ENDPU</name>
<evidence type="ECO:0000313" key="2">
    <source>
        <dbReference type="EMBL" id="ERF69802.1"/>
    </source>
</evidence>
<dbReference type="GeneID" id="19241946"/>
<organism evidence="2 3">
    <name type="scientific">Endocarpon pusillum (strain Z07020 / HMAS-L-300199)</name>
    <name type="common">Lichen-forming fungus</name>
    <dbReference type="NCBI Taxonomy" id="1263415"/>
    <lineage>
        <taxon>Eukaryota</taxon>
        <taxon>Fungi</taxon>
        <taxon>Dikarya</taxon>
        <taxon>Ascomycota</taxon>
        <taxon>Pezizomycotina</taxon>
        <taxon>Eurotiomycetes</taxon>
        <taxon>Chaetothyriomycetidae</taxon>
        <taxon>Verrucariales</taxon>
        <taxon>Verrucariaceae</taxon>
        <taxon>Endocarpon</taxon>
    </lineage>
</organism>
<evidence type="ECO:0000313" key="3">
    <source>
        <dbReference type="Proteomes" id="UP000019373"/>
    </source>
</evidence>
<dbReference type="InterPro" id="IPR029068">
    <property type="entry name" value="Glyas_Bleomycin-R_OHBP_Dase"/>
</dbReference>
<evidence type="ECO:0000259" key="1">
    <source>
        <dbReference type="PROSITE" id="PS51819"/>
    </source>
</evidence>
<dbReference type="Pfam" id="PF00903">
    <property type="entry name" value="Glyoxalase"/>
    <property type="match status" value="1"/>
</dbReference>
<dbReference type="InterPro" id="IPR037523">
    <property type="entry name" value="VOC_core"/>
</dbReference>
<dbReference type="EMBL" id="KE721392">
    <property type="protein sequence ID" value="ERF69802.1"/>
    <property type="molecule type" value="Genomic_DNA"/>
</dbReference>
<dbReference type="OMA" id="IGYKLNH"/>